<accession>A0A371GJR5</accession>
<keyword evidence="2" id="KW-1185">Reference proteome</keyword>
<protein>
    <submittedName>
        <fullName evidence="1">Uncharacterized protein</fullName>
    </submittedName>
</protein>
<evidence type="ECO:0000313" key="2">
    <source>
        <dbReference type="Proteomes" id="UP000257109"/>
    </source>
</evidence>
<dbReference type="AlphaFoldDB" id="A0A371GJR5"/>
<proteinExistence type="predicted"/>
<feature type="non-terminal residue" evidence="1">
    <location>
        <position position="1"/>
    </location>
</feature>
<gene>
    <name evidence="1" type="ORF">CR513_27331</name>
</gene>
<sequence>MDRFHPHNLDAEFHYDKDIKIQINEYNIYFPDEFVSKLLIEKLPKLWTDYKQQLKQKHKNERAAAKAETLTSKTNMVQDELLQNKYEKKFSYKTKSKNNNSFPVLPSQTFKKKDNCSVRGKLGYHAPQCRY</sequence>
<organism evidence="1 2">
    <name type="scientific">Mucuna pruriens</name>
    <name type="common">Velvet bean</name>
    <name type="synonym">Dolichos pruriens</name>
    <dbReference type="NCBI Taxonomy" id="157652"/>
    <lineage>
        <taxon>Eukaryota</taxon>
        <taxon>Viridiplantae</taxon>
        <taxon>Streptophyta</taxon>
        <taxon>Embryophyta</taxon>
        <taxon>Tracheophyta</taxon>
        <taxon>Spermatophyta</taxon>
        <taxon>Magnoliopsida</taxon>
        <taxon>eudicotyledons</taxon>
        <taxon>Gunneridae</taxon>
        <taxon>Pentapetalae</taxon>
        <taxon>rosids</taxon>
        <taxon>fabids</taxon>
        <taxon>Fabales</taxon>
        <taxon>Fabaceae</taxon>
        <taxon>Papilionoideae</taxon>
        <taxon>50 kb inversion clade</taxon>
        <taxon>NPAAA clade</taxon>
        <taxon>indigoferoid/millettioid clade</taxon>
        <taxon>Phaseoleae</taxon>
        <taxon>Mucuna</taxon>
    </lineage>
</organism>
<comment type="caution">
    <text evidence="1">The sequence shown here is derived from an EMBL/GenBank/DDBJ whole genome shotgun (WGS) entry which is preliminary data.</text>
</comment>
<dbReference type="Proteomes" id="UP000257109">
    <property type="component" value="Unassembled WGS sequence"/>
</dbReference>
<reference evidence="1" key="1">
    <citation type="submission" date="2018-05" db="EMBL/GenBank/DDBJ databases">
        <title>Draft genome of Mucuna pruriens seed.</title>
        <authorList>
            <person name="Nnadi N.E."/>
            <person name="Vos R."/>
            <person name="Hasami M.H."/>
            <person name="Devisetty U.K."/>
            <person name="Aguiy J.C."/>
        </authorList>
    </citation>
    <scope>NUCLEOTIDE SEQUENCE [LARGE SCALE GENOMIC DNA]</scope>
    <source>
        <strain evidence="1">JCA_2017</strain>
    </source>
</reference>
<evidence type="ECO:0000313" key="1">
    <source>
        <dbReference type="EMBL" id="RDX90776.1"/>
    </source>
</evidence>
<name>A0A371GJR5_MUCPR</name>
<dbReference type="EMBL" id="QJKJ01005286">
    <property type="protein sequence ID" value="RDX90776.1"/>
    <property type="molecule type" value="Genomic_DNA"/>
</dbReference>
<dbReference type="OrthoDB" id="1740512at2759"/>